<organism evidence="2 3">
    <name type="scientific">Amanita muscaria (strain Koide BX008)</name>
    <dbReference type="NCBI Taxonomy" id="946122"/>
    <lineage>
        <taxon>Eukaryota</taxon>
        <taxon>Fungi</taxon>
        <taxon>Dikarya</taxon>
        <taxon>Basidiomycota</taxon>
        <taxon>Agaricomycotina</taxon>
        <taxon>Agaricomycetes</taxon>
        <taxon>Agaricomycetidae</taxon>
        <taxon>Agaricales</taxon>
        <taxon>Pluteineae</taxon>
        <taxon>Amanitaceae</taxon>
        <taxon>Amanita</taxon>
    </lineage>
</organism>
<dbReference type="InParanoid" id="A0A0C2XKE3"/>
<dbReference type="PANTHER" id="PTHR18444:SF9">
    <property type="entry name" value="UPF0538 PROTEIN C2ORF76"/>
    <property type="match status" value="1"/>
</dbReference>
<dbReference type="InterPro" id="IPR018794">
    <property type="entry name" value="UPF0538"/>
</dbReference>
<dbReference type="FunCoup" id="A0A0C2XKE3">
    <property type="interactions" value="19"/>
</dbReference>
<evidence type="ECO:0008006" key="4">
    <source>
        <dbReference type="Google" id="ProtNLM"/>
    </source>
</evidence>
<proteinExistence type="inferred from homology"/>
<accession>A0A0C2XKE3</accession>
<evidence type="ECO:0000313" key="2">
    <source>
        <dbReference type="EMBL" id="KIL69508.1"/>
    </source>
</evidence>
<keyword evidence="3" id="KW-1185">Reference proteome</keyword>
<dbReference type="HOGENOM" id="CLU_117792_0_0_1"/>
<reference evidence="2 3" key="1">
    <citation type="submission" date="2014-04" db="EMBL/GenBank/DDBJ databases">
        <title>Evolutionary Origins and Diversification of the Mycorrhizal Mutualists.</title>
        <authorList>
            <consortium name="DOE Joint Genome Institute"/>
            <consortium name="Mycorrhizal Genomics Consortium"/>
            <person name="Kohler A."/>
            <person name="Kuo A."/>
            <person name="Nagy L.G."/>
            <person name="Floudas D."/>
            <person name="Copeland A."/>
            <person name="Barry K.W."/>
            <person name="Cichocki N."/>
            <person name="Veneault-Fourrey C."/>
            <person name="LaButti K."/>
            <person name="Lindquist E.A."/>
            <person name="Lipzen A."/>
            <person name="Lundell T."/>
            <person name="Morin E."/>
            <person name="Murat C."/>
            <person name="Riley R."/>
            <person name="Ohm R."/>
            <person name="Sun H."/>
            <person name="Tunlid A."/>
            <person name="Henrissat B."/>
            <person name="Grigoriev I.V."/>
            <person name="Hibbett D.S."/>
            <person name="Martin F."/>
        </authorList>
    </citation>
    <scope>NUCLEOTIDE SEQUENCE [LARGE SCALE GENOMIC DNA]</scope>
    <source>
        <strain evidence="2 3">Koide BX008</strain>
    </source>
</reference>
<dbReference type="AlphaFoldDB" id="A0A0C2XKE3"/>
<comment type="similarity">
    <text evidence="1">Belongs to the UPF0538 family.</text>
</comment>
<evidence type="ECO:0000313" key="3">
    <source>
        <dbReference type="Proteomes" id="UP000054549"/>
    </source>
</evidence>
<dbReference type="PANTHER" id="PTHR18444">
    <property type="entry name" value="UPF0538 FAMILY MEMBER"/>
    <property type="match status" value="1"/>
</dbReference>
<name>A0A0C2XKE3_AMAMK</name>
<sequence length="133" mass="15476">MLANEARPKSDATITIRVIKSFQFRTTRSLVMHHVNLEIITVGQLKENIRQVIQSQQAWKAYRNVQLDTIKLYTKAHSAKTTNLIINLDHDDWILNEDNKVLADVGFEHETEVSIFNRAHYEAFKQDPKTGWD</sequence>
<dbReference type="OrthoDB" id="937at2759"/>
<dbReference type="Pfam" id="PF10209">
    <property type="entry name" value="DUF2340"/>
    <property type="match status" value="1"/>
</dbReference>
<gene>
    <name evidence="2" type="ORF">M378DRAFT_678122</name>
</gene>
<dbReference type="EMBL" id="KN818225">
    <property type="protein sequence ID" value="KIL69508.1"/>
    <property type="molecule type" value="Genomic_DNA"/>
</dbReference>
<evidence type="ECO:0000256" key="1">
    <source>
        <dbReference type="ARBA" id="ARBA00007176"/>
    </source>
</evidence>
<protein>
    <recommendedName>
        <fullName evidence="4">Cytoplasmic protein</fullName>
    </recommendedName>
</protein>
<dbReference type="Proteomes" id="UP000054549">
    <property type="component" value="Unassembled WGS sequence"/>
</dbReference>